<dbReference type="Proteomes" id="UP001321473">
    <property type="component" value="Unassembled WGS sequence"/>
</dbReference>
<dbReference type="EMBL" id="JARKHS020027477">
    <property type="protein sequence ID" value="KAK8765341.1"/>
    <property type="molecule type" value="Genomic_DNA"/>
</dbReference>
<reference evidence="1 2" key="1">
    <citation type="journal article" date="2023" name="Arcadia Sci">
        <title>De novo assembly of a long-read Amblyomma americanum tick genome.</title>
        <authorList>
            <person name="Chou S."/>
            <person name="Poskanzer K.E."/>
            <person name="Rollins M."/>
            <person name="Thuy-Boun P.S."/>
        </authorList>
    </citation>
    <scope>NUCLEOTIDE SEQUENCE [LARGE SCALE GENOMIC DNA]</scope>
    <source>
        <strain evidence="1">F_SG_1</strain>
        <tissue evidence="1">Salivary glands</tissue>
    </source>
</reference>
<gene>
    <name evidence="1" type="ORF">V5799_032050</name>
</gene>
<comment type="caution">
    <text evidence="1">The sequence shown here is derived from an EMBL/GenBank/DDBJ whole genome shotgun (WGS) entry which is preliminary data.</text>
</comment>
<organism evidence="1 2">
    <name type="scientific">Amblyomma americanum</name>
    <name type="common">Lone star tick</name>
    <dbReference type="NCBI Taxonomy" id="6943"/>
    <lineage>
        <taxon>Eukaryota</taxon>
        <taxon>Metazoa</taxon>
        <taxon>Ecdysozoa</taxon>
        <taxon>Arthropoda</taxon>
        <taxon>Chelicerata</taxon>
        <taxon>Arachnida</taxon>
        <taxon>Acari</taxon>
        <taxon>Parasitiformes</taxon>
        <taxon>Ixodida</taxon>
        <taxon>Ixodoidea</taxon>
        <taxon>Ixodidae</taxon>
        <taxon>Amblyomminae</taxon>
        <taxon>Amblyomma</taxon>
    </lineage>
</organism>
<evidence type="ECO:0000313" key="2">
    <source>
        <dbReference type="Proteomes" id="UP001321473"/>
    </source>
</evidence>
<proteinExistence type="predicted"/>
<evidence type="ECO:0000313" key="1">
    <source>
        <dbReference type="EMBL" id="KAK8765341.1"/>
    </source>
</evidence>
<name>A0AAQ4DSA1_AMBAM</name>
<keyword evidence="2" id="KW-1185">Reference proteome</keyword>
<sequence>MACVSTPGTTPGQPSTSYRVQAQNAAFIRTGETRYESLPLRRDMNISEKFTAIDISAREQGNRRTLAHQRGQSTHFRALSFFMTFATRSALTAISLPAVTLTDFPVAVTQALDERKKNCFHLRRSCERRLACAKTGWLFKAGARAKLRIPISSSFVPGHMQQ</sequence>
<dbReference type="AlphaFoldDB" id="A0AAQ4DSA1"/>
<accession>A0AAQ4DSA1</accession>
<protein>
    <submittedName>
        <fullName evidence="1">Uncharacterized protein</fullName>
    </submittedName>
</protein>